<comment type="caution">
    <text evidence="3">The sequence shown here is derived from an EMBL/GenBank/DDBJ whole genome shotgun (WGS) entry which is preliminary data.</text>
</comment>
<dbReference type="EC" id="5.4.99.5" evidence="3"/>
<dbReference type="OrthoDB" id="3213864at2"/>
<dbReference type="InterPro" id="IPR002701">
    <property type="entry name" value="CM_II_prokaryot"/>
</dbReference>
<protein>
    <submittedName>
        <fullName evidence="3">Chorismate mutase</fullName>
        <ecNumber evidence="3">5.4.99.5</ecNumber>
    </submittedName>
</protein>
<dbReference type="Proteomes" id="UP000305282">
    <property type="component" value="Unassembled WGS sequence"/>
</dbReference>
<sequence>MDNLVDRHDAAIPAPAAPGATLTGATRAPIADESLTISNIAQGRQHIDDIDAHLRELLATRRDLSQQIQALRSAEGGPRIEHARENEIIAVWADELGPRGVEIAMAVLTLCRGAASKP</sequence>
<dbReference type="Gene3D" id="1.20.59.10">
    <property type="entry name" value="Chorismate mutase"/>
    <property type="match status" value="1"/>
</dbReference>
<accession>A0A4S5ES49</accession>
<dbReference type="GO" id="GO:0046417">
    <property type="term" value="P:chorismate metabolic process"/>
    <property type="evidence" value="ECO:0007669"/>
    <property type="project" value="InterPro"/>
</dbReference>
<keyword evidence="3" id="KW-0413">Isomerase</keyword>
<keyword evidence="4" id="KW-1185">Reference proteome</keyword>
<dbReference type="SUPFAM" id="SSF48600">
    <property type="entry name" value="Chorismate mutase II"/>
    <property type="match status" value="1"/>
</dbReference>
<dbReference type="AlphaFoldDB" id="A0A4S5ES49"/>
<feature type="region of interest" description="Disordered" evidence="1">
    <location>
        <begin position="1"/>
        <end position="25"/>
    </location>
</feature>
<evidence type="ECO:0000313" key="4">
    <source>
        <dbReference type="Proteomes" id="UP000305282"/>
    </source>
</evidence>
<proteinExistence type="predicted"/>
<dbReference type="PROSITE" id="PS51168">
    <property type="entry name" value="CHORISMATE_MUT_2"/>
    <property type="match status" value="1"/>
</dbReference>
<evidence type="ECO:0000256" key="1">
    <source>
        <dbReference type="SAM" id="MobiDB-lite"/>
    </source>
</evidence>
<feature type="compositionally biased region" description="Basic and acidic residues" evidence="1">
    <location>
        <begin position="1"/>
        <end position="10"/>
    </location>
</feature>
<evidence type="ECO:0000259" key="2">
    <source>
        <dbReference type="PROSITE" id="PS51168"/>
    </source>
</evidence>
<dbReference type="InterPro" id="IPR036263">
    <property type="entry name" value="Chorismate_II_sf"/>
</dbReference>
<organism evidence="3 4">
    <name type="scientific">Candidatus Frankia alpina</name>
    <dbReference type="NCBI Taxonomy" id="2699483"/>
    <lineage>
        <taxon>Bacteria</taxon>
        <taxon>Bacillati</taxon>
        <taxon>Actinomycetota</taxon>
        <taxon>Actinomycetes</taxon>
        <taxon>Frankiales</taxon>
        <taxon>Frankiaceae</taxon>
        <taxon>Frankia</taxon>
    </lineage>
</organism>
<dbReference type="NCBIfam" id="NF005894">
    <property type="entry name" value="PRK07857.1"/>
    <property type="match status" value="1"/>
</dbReference>
<name>A0A4S5ES49_9ACTN</name>
<dbReference type="EMBL" id="SSXH01000105">
    <property type="protein sequence ID" value="THJ75234.1"/>
    <property type="molecule type" value="Genomic_DNA"/>
</dbReference>
<reference evidence="3 4" key="1">
    <citation type="submission" date="2019-04" db="EMBL/GenBank/DDBJ databases">
        <title>Draft genome sequences for three unisolated Alnus-infective Frankia Sp+ strains, AgTrS, AiOr and AvVan, the first sequenced Frankia strains able to sporulate in-planta.</title>
        <authorList>
            <person name="Bethencourt L."/>
            <person name="Vautrin F."/>
            <person name="Taib N."/>
            <person name="Dubost A."/>
            <person name="Castro-Garcia L."/>
            <person name="Imbaud O."/>
            <person name="Abrouk D."/>
            <person name="Fournier P."/>
            <person name="Briolay J."/>
            <person name="Nguyen A."/>
            <person name="Normand P."/>
            <person name="Fernandez M.P."/>
            <person name="Brochier-Armanet C."/>
            <person name="Herrera-Belaroussi A."/>
        </authorList>
    </citation>
    <scope>NUCLEOTIDE SEQUENCE [LARGE SCALE GENOMIC DNA]</scope>
    <source>
        <strain evidence="3 4">AvVan</strain>
    </source>
</reference>
<dbReference type="InterPro" id="IPR036979">
    <property type="entry name" value="CM_dom_sf"/>
</dbReference>
<dbReference type="GO" id="GO:0004106">
    <property type="term" value="F:chorismate mutase activity"/>
    <property type="evidence" value="ECO:0007669"/>
    <property type="project" value="UniProtKB-EC"/>
</dbReference>
<evidence type="ECO:0000313" key="3">
    <source>
        <dbReference type="EMBL" id="THJ75234.1"/>
    </source>
</evidence>
<gene>
    <name evidence="3" type="ORF">E7Y31_06695</name>
</gene>
<dbReference type="Pfam" id="PF01817">
    <property type="entry name" value="CM_2"/>
    <property type="match status" value="1"/>
</dbReference>
<feature type="domain" description="Chorismate mutase" evidence="2">
    <location>
        <begin position="34"/>
        <end position="118"/>
    </location>
</feature>
<feature type="compositionally biased region" description="Low complexity" evidence="1">
    <location>
        <begin position="11"/>
        <end position="25"/>
    </location>
</feature>
<dbReference type="SMART" id="SM00830">
    <property type="entry name" value="CM_2"/>
    <property type="match status" value="1"/>
</dbReference>
<dbReference type="RefSeq" id="WP_136447411.1">
    <property type="nucleotide sequence ID" value="NZ_SSXH01000105.1"/>
</dbReference>